<feature type="transmembrane region" description="Helical" evidence="1">
    <location>
        <begin position="300"/>
        <end position="324"/>
    </location>
</feature>
<sequence>MIFQPAILALLLSSLLCIGLLLAAAPYAIDLIRHWDLASGSERQLLRERRTYLLSTLLAFVFATQLVALALFVFNADRMASLFVGAMCAVGTLQANAFGFPALLAQILVFFLAAVWLVINHVDTQAPDYPLLRIKYVLLLCLLPFLLAAGVLQWRFFLALRADVITSCCGSLFSDATPGVTAELAAAPPLPTLLAFYLSLALATGCALLHRRGPRAGHLVALLSAVAFAVTMAAVLAFISLYVYEHPHHHCPFCILKPDYSYQGYALYVPLFVGTAAGLGVGAVQAFARVPSLQSIIPGVAGRLAGLAAAMFIAVAVVALLIIINSRLLLIDN</sequence>
<feature type="transmembrane region" description="Helical" evidence="1">
    <location>
        <begin position="264"/>
        <end position="288"/>
    </location>
</feature>
<name>A0A011PMV8_9PROT</name>
<dbReference type="Proteomes" id="UP000020218">
    <property type="component" value="Unassembled WGS sequence"/>
</dbReference>
<gene>
    <name evidence="2" type="ORF">AW08_01927</name>
</gene>
<dbReference type="STRING" id="1454001.AW08_01927"/>
<feature type="transmembrane region" description="Helical" evidence="1">
    <location>
        <begin position="103"/>
        <end position="122"/>
    </location>
</feature>
<comment type="caution">
    <text evidence="2">The sequence shown here is derived from an EMBL/GenBank/DDBJ whole genome shotgun (WGS) entry which is preliminary data.</text>
</comment>
<feature type="transmembrane region" description="Helical" evidence="1">
    <location>
        <begin position="134"/>
        <end position="154"/>
    </location>
</feature>
<accession>A0A011PMV8</accession>
<organism evidence="2 3">
    <name type="scientific">Candidatus Accumulibacter adjunctus</name>
    <dbReference type="NCBI Taxonomy" id="1454001"/>
    <lineage>
        <taxon>Bacteria</taxon>
        <taxon>Pseudomonadati</taxon>
        <taxon>Pseudomonadota</taxon>
        <taxon>Betaproteobacteria</taxon>
        <taxon>Candidatus Accumulibacter</taxon>
    </lineage>
</organism>
<dbReference type="EMBL" id="JFAX01000009">
    <property type="protein sequence ID" value="EXI67664.1"/>
    <property type="molecule type" value="Genomic_DNA"/>
</dbReference>
<feature type="transmembrane region" description="Helical" evidence="1">
    <location>
        <begin position="190"/>
        <end position="209"/>
    </location>
</feature>
<keyword evidence="1" id="KW-0472">Membrane</keyword>
<evidence type="ECO:0000313" key="2">
    <source>
        <dbReference type="EMBL" id="EXI67664.1"/>
    </source>
</evidence>
<feature type="transmembrane region" description="Helical" evidence="1">
    <location>
        <begin position="221"/>
        <end position="244"/>
    </location>
</feature>
<feature type="transmembrane region" description="Helical" evidence="1">
    <location>
        <begin position="80"/>
        <end position="97"/>
    </location>
</feature>
<dbReference type="AlphaFoldDB" id="A0A011PMV8"/>
<keyword evidence="1" id="KW-0812">Transmembrane</keyword>
<dbReference type="PATRIC" id="fig|1454001.3.peg.1926"/>
<proteinExistence type="predicted"/>
<evidence type="ECO:0000313" key="3">
    <source>
        <dbReference type="Proteomes" id="UP000020218"/>
    </source>
</evidence>
<feature type="transmembrane region" description="Helical" evidence="1">
    <location>
        <begin position="52"/>
        <end position="73"/>
    </location>
</feature>
<protein>
    <submittedName>
        <fullName evidence="2">Uncharacterized protein</fullName>
    </submittedName>
</protein>
<keyword evidence="1" id="KW-1133">Transmembrane helix</keyword>
<keyword evidence="3" id="KW-1185">Reference proteome</keyword>
<reference evidence="2" key="1">
    <citation type="submission" date="2014-02" db="EMBL/GenBank/DDBJ databases">
        <title>Expanding our view of genomic diversity in Candidatus Accumulibacter clades.</title>
        <authorList>
            <person name="Skennerton C.T."/>
            <person name="Barr J.J."/>
            <person name="Slater F.R."/>
            <person name="Bond P.L."/>
            <person name="Tyson G.W."/>
        </authorList>
    </citation>
    <scope>NUCLEOTIDE SEQUENCE [LARGE SCALE GENOMIC DNA]</scope>
</reference>
<evidence type="ECO:0000256" key="1">
    <source>
        <dbReference type="SAM" id="Phobius"/>
    </source>
</evidence>